<evidence type="ECO:0000256" key="3">
    <source>
        <dbReference type="ARBA" id="ARBA00022840"/>
    </source>
</evidence>
<dbReference type="GO" id="GO:0005524">
    <property type="term" value="F:ATP binding"/>
    <property type="evidence" value="ECO:0007669"/>
    <property type="project" value="UniProtKB-UniRule"/>
</dbReference>
<proteinExistence type="predicted"/>
<protein>
    <submittedName>
        <fullName evidence="6">ATPase</fullName>
    </submittedName>
</protein>
<dbReference type="GO" id="GO:0046872">
    <property type="term" value="F:metal ion binding"/>
    <property type="evidence" value="ECO:0007669"/>
    <property type="project" value="InterPro"/>
</dbReference>
<evidence type="ECO:0000259" key="5">
    <source>
        <dbReference type="PROSITE" id="PS50975"/>
    </source>
</evidence>
<evidence type="ECO:0000256" key="2">
    <source>
        <dbReference type="ARBA" id="ARBA00022741"/>
    </source>
</evidence>
<dbReference type="PANTHER" id="PTHR43585">
    <property type="entry name" value="FUMIPYRROLE BIOSYNTHESIS PROTEIN C"/>
    <property type="match status" value="1"/>
</dbReference>
<accession>A0A7K3WM79</accession>
<sequence length="403" mass="45908">MKNELTFLCISSYYKGGAFLKACKEAGNNVYLVTSYKLRNEDWPWEYIDDVFYMEEAKAGQWNMDVLIDSVAYQMRSIRFDRFVALDDFDVEKVAALREQFRIPGMGNTTSRYFRDKLAMRVKARLEGISVPAFTPLFHDADIERYTRDNSPPWMIKPRSEASAVGIKKIESATLLWEVLDEMGDDRHKYLLEKYTPGQVFHADALTADGKVVFSRISGYIDTPYDVAHGGGIFRSHTLKFTDESAKALTALNKKVLKAFGMQYSASHTEFIKCNETGDYLFLETSSRVGGANLAEMVEAASGVNLWAEWAKLESAVARREEYKSPVDTKEHAGIVVSLSRFESPDTTSFTEKELVWRQKKKWHIGLIIKAKKSDRVLELLEDYTKRIQENFHASAPVPDTSP</sequence>
<reference evidence="6 7" key="1">
    <citation type="submission" date="2020-02" db="EMBL/GenBank/DDBJ databases">
        <title>Out from the shadows clarifying the taxonomy of the family Cryomorphaceae and related taxa by utilizing the GTDB taxonomic framework.</title>
        <authorList>
            <person name="Bowman J.P."/>
        </authorList>
    </citation>
    <scope>NUCLEOTIDE SEQUENCE [LARGE SCALE GENOMIC DNA]</scope>
    <source>
        <strain evidence="6 7">QSSC 1-22</strain>
    </source>
</reference>
<comment type="caution">
    <text evidence="6">The sequence shown here is derived from an EMBL/GenBank/DDBJ whole genome shotgun (WGS) entry which is preliminary data.</text>
</comment>
<evidence type="ECO:0000313" key="6">
    <source>
        <dbReference type="EMBL" id="NEN22628.1"/>
    </source>
</evidence>
<feature type="domain" description="ATP-grasp" evidence="5">
    <location>
        <begin position="121"/>
        <end position="315"/>
    </location>
</feature>
<name>A0A7K3WM79_9FLAO</name>
<dbReference type="EMBL" id="JAAGVY010000004">
    <property type="protein sequence ID" value="NEN22628.1"/>
    <property type="molecule type" value="Genomic_DNA"/>
</dbReference>
<evidence type="ECO:0000256" key="1">
    <source>
        <dbReference type="ARBA" id="ARBA00022598"/>
    </source>
</evidence>
<gene>
    <name evidence="6" type="ORF">G3O08_03800</name>
</gene>
<dbReference type="RefSeq" id="WP_163283352.1">
    <property type="nucleotide sequence ID" value="NZ_JAAGVY010000004.1"/>
</dbReference>
<dbReference type="GO" id="GO:0016874">
    <property type="term" value="F:ligase activity"/>
    <property type="evidence" value="ECO:0007669"/>
    <property type="project" value="UniProtKB-KW"/>
</dbReference>
<dbReference type="InterPro" id="IPR052032">
    <property type="entry name" value="ATP-dep_AA_Ligase"/>
</dbReference>
<organism evidence="6 7">
    <name type="scientific">Cryomorpha ignava</name>
    <dbReference type="NCBI Taxonomy" id="101383"/>
    <lineage>
        <taxon>Bacteria</taxon>
        <taxon>Pseudomonadati</taxon>
        <taxon>Bacteroidota</taxon>
        <taxon>Flavobacteriia</taxon>
        <taxon>Flavobacteriales</taxon>
        <taxon>Cryomorphaceae</taxon>
        <taxon>Cryomorpha</taxon>
    </lineage>
</organism>
<dbReference type="Proteomes" id="UP000486602">
    <property type="component" value="Unassembled WGS sequence"/>
</dbReference>
<keyword evidence="1" id="KW-0436">Ligase</keyword>
<keyword evidence="3 4" id="KW-0067">ATP-binding</keyword>
<dbReference type="Gene3D" id="3.30.470.20">
    <property type="entry name" value="ATP-grasp fold, B domain"/>
    <property type="match status" value="1"/>
</dbReference>
<dbReference type="SUPFAM" id="SSF56059">
    <property type="entry name" value="Glutathione synthetase ATP-binding domain-like"/>
    <property type="match status" value="1"/>
</dbReference>
<dbReference type="InterPro" id="IPR011761">
    <property type="entry name" value="ATP-grasp"/>
</dbReference>
<evidence type="ECO:0000256" key="4">
    <source>
        <dbReference type="PROSITE-ProRule" id="PRU00409"/>
    </source>
</evidence>
<evidence type="ECO:0000313" key="7">
    <source>
        <dbReference type="Proteomes" id="UP000486602"/>
    </source>
</evidence>
<dbReference type="PANTHER" id="PTHR43585:SF2">
    <property type="entry name" value="ATP-GRASP ENZYME FSQD"/>
    <property type="match status" value="1"/>
</dbReference>
<dbReference type="Gene3D" id="3.40.50.20">
    <property type="match status" value="1"/>
</dbReference>
<dbReference type="AlphaFoldDB" id="A0A7K3WM79"/>
<keyword evidence="7" id="KW-1185">Reference proteome</keyword>
<dbReference type="PROSITE" id="PS50975">
    <property type="entry name" value="ATP_GRASP"/>
    <property type="match status" value="1"/>
</dbReference>
<keyword evidence="2 4" id="KW-0547">Nucleotide-binding</keyword>